<feature type="transmembrane region" description="Helical" evidence="1">
    <location>
        <begin position="33"/>
        <end position="55"/>
    </location>
</feature>
<sequence>MDALKPAVGWLLGGIVAIALGLAAKPLLPERIADIASVMLVSIGVGSLASGLIRWRLPALCEAAPTDLRRRYTREILLAMAAYMVMVVATVSVLRDGGPEGPLRALVALLPVPPIAFVLRAMVRYIRDADEMQQRIELEAVSIATALVALLYMSGGFLQAAKVIDLPAAAVMIWVFPLLCATYGVAKFLVMRRYQ</sequence>
<keyword evidence="1" id="KW-0472">Membrane</keyword>
<dbReference type="OrthoDB" id="5956355at2"/>
<evidence type="ECO:0000256" key="1">
    <source>
        <dbReference type="SAM" id="Phobius"/>
    </source>
</evidence>
<evidence type="ECO:0000313" key="3">
    <source>
        <dbReference type="Proteomes" id="UP000321583"/>
    </source>
</evidence>
<organism evidence="2 3">
    <name type="scientific">Pseudoxanthomonas taiwanensis J19</name>
    <dbReference type="NCBI Taxonomy" id="935569"/>
    <lineage>
        <taxon>Bacteria</taxon>
        <taxon>Pseudomonadati</taxon>
        <taxon>Pseudomonadota</taxon>
        <taxon>Gammaproteobacteria</taxon>
        <taxon>Lysobacterales</taxon>
        <taxon>Lysobacteraceae</taxon>
        <taxon>Pseudoxanthomonas</taxon>
    </lineage>
</organism>
<feature type="transmembrane region" description="Helical" evidence="1">
    <location>
        <begin position="138"/>
        <end position="160"/>
    </location>
</feature>
<keyword evidence="1" id="KW-1133">Transmembrane helix</keyword>
<name>A0A562DJ91_9GAMM</name>
<feature type="transmembrane region" description="Helical" evidence="1">
    <location>
        <begin position="166"/>
        <end position="190"/>
    </location>
</feature>
<dbReference type="AlphaFoldDB" id="A0A562DJ91"/>
<proteinExistence type="predicted"/>
<dbReference type="EMBL" id="VLJS01000063">
    <property type="protein sequence ID" value="TWH09651.1"/>
    <property type="molecule type" value="Genomic_DNA"/>
</dbReference>
<dbReference type="Proteomes" id="UP000321583">
    <property type="component" value="Unassembled WGS sequence"/>
</dbReference>
<keyword evidence="3" id="KW-1185">Reference proteome</keyword>
<dbReference type="RefSeq" id="WP_028914281.1">
    <property type="nucleotide sequence ID" value="NZ_VLJS01000063.1"/>
</dbReference>
<keyword evidence="1" id="KW-0812">Transmembrane</keyword>
<feature type="transmembrane region" description="Helical" evidence="1">
    <location>
        <begin position="76"/>
        <end position="94"/>
    </location>
</feature>
<evidence type="ECO:0000313" key="2">
    <source>
        <dbReference type="EMBL" id="TWH09651.1"/>
    </source>
</evidence>
<gene>
    <name evidence="2" type="ORF">L613_003400000290</name>
</gene>
<protein>
    <submittedName>
        <fullName evidence="2">Uncharacterized protein</fullName>
    </submittedName>
</protein>
<comment type="caution">
    <text evidence="2">The sequence shown here is derived from an EMBL/GenBank/DDBJ whole genome shotgun (WGS) entry which is preliminary data.</text>
</comment>
<feature type="transmembrane region" description="Helical" evidence="1">
    <location>
        <begin position="106"/>
        <end position="126"/>
    </location>
</feature>
<accession>A0A562DJ91</accession>
<reference evidence="2 3" key="1">
    <citation type="submission" date="2019-07" db="EMBL/GenBank/DDBJ databases">
        <title>Genome sequencing of lignin-degrading bacterial isolates.</title>
        <authorList>
            <person name="Gladden J."/>
        </authorList>
    </citation>
    <scope>NUCLEOTIDE SEQUENCE [LARGE SCALE GENOMIC DNA]</scope>
    <source>
        <strain evidence="2 3">J19</strain>
    </source>
</reference>